<dbReference type="OrthoDB" id="2447941at2"/>
<dbReference type="Proteomes" id="UP000198534">
    <property type="component" value="Unassembled WGS sequence"/>
</dbReference>
<keyword evidence="3" id="KW-1185">Reference proteome</keyword>
<feature type="transmembrane region" description="Helical" evidence="1">
    <location>
        <begin position="376"/>
        <end position="396"/>
    </location>
</feature>
<feature type="transmembrane region" description="Helical" evidence="1">
    <location>
        <begin position="350"/>
        <end position="370"/>
    </location>
</feature>
<feature type="transmembrane region" description="Helical" evidence="1">
    <location>
        <begin position="130"/>
        <end position="150"/>
    </location>
</feature>
<protein>
    <submittedName>
        <fullName evidence="2">ABC-2 type transport system permease protein</fullName>
    </submittedName>
</protein>
<feature type="transmembrane region" description="Helical" evidence="1">
    <location>
        <begin position="48"/>
        <end position="67"/>
    </location>
</feature>
<name>A0A1H2S4B7_9BACL</name>
<evidence type="ECO:0000313" key="3">
    <source>
        <dbReference type="Proteomes" id="UP000198534"/>
    </source>
</evidence>
<proteinExistence type="predicted"/>
<feature type="transmembrane region" description="Helical" evidence="1">
    <location>
        <begin position="162"/>
        <end position="179"/>
    </location>
</feature>
<organism evidence="2 3">
    <name type="scientific">Marininema mesophilum</name>
    <dbReference type="NCBI Taxonomy" id="1048340"/>
    <lineage>
        <taxon>Bacteria</taxon>
        <taxon>Bacillati</taxon>
        <taxon>Bacillota</taxon>
        <taxon>Bacilli</taxon>
        <taxon>Bacillales</taxon>
        <taxon>Thermoactinomycetaceae</taxon>
        <taxon>Marininema</taxon>
    </lineage>
</organism>
<dbReference type="STRING" id="1048340.SAMN05444487_10281"/>
<dbReference type="InterPro" id="IPR010288">
    <property type="entry name" value="EcsB_ABC"/>
</dbReference>
<sequence>MSTLDNLFTRRRRHAWQKGVRYASLIAKTLQIFPLFALLFLYFGYKSFLQWVPTDIAVVILLAVILIEVTRTKYRTFVQPADPYFLFPADASIQKYFRDAFRYNLILEIVKISLWMLFLCPLFLVKVGEVSAFLTSMTLVVLLKGWNLIIFRIAINSGSAPLSIWIRGGSNLLLLMWLFDGQNLLFLLPFALLWLGILFYYYRRNAPPGYHIAWESWVRRERQTVSTYYRFASQFIEVPQVGNDVRPRRWLSFLEKTVSKKPKNTYLFLYLRTFLRYRDPFGASLRLTIIGAVILLIFQPSLLVASILILAVILATGIQLPWIRQHHRFQPWFRLYPRPEKQKKTDLTGLMIKILMIQTTLALIIQPQFWSTPTTWGIPLLLFGFGFSWLIAGVWLPRRN</sequence>
<keyword evidence="1" id="KW-1133">Transmembrane helix</keyword>
<feature type="transmembrane region" description="Helical" evidence="1">
    <location>
        <begin position="281"/>
        <end position="298"/>
    </location>
</feature>
<keyword evidence="1" id="KW-0472">Membrane</keyword>
<gene>
    <name evidence="2" type="ORF">SAMN05444487_10281</name>
</gene>
<dbReference type="EMBL" id="FNNQ01000002">
    <property type="protein sequence ID" value="SDW25809.1"/>
    <property type="molecule type" value="Genomic_DNA"/>
</dbReference>
<dbReference type="AlphaFoldDB" id="A0A1H2S4B7"/>
<dbReference type="GO" id="GO:0016020">
    <property type="term" value="C:membrane"/>
    <property type="evidence" value="ECO:0007669"/>
    <property type="project" value="InterPro"/>
</dbReference>
<reference evidence="2 3" key="1">
    <citation type="submission" date="2016-10" db="EMBL/GenBank/DDBJ databases">
        <authorList>
            <person name="de Groot N.N."/>
        </authorList>
    </citation>
    <scope>NUCLEOTIDE SEQUENCE [LARGE SCALE GENOMIC DNA]</scope>
    <source>
        <strain evidence="2 3">DSM 45610</strain>
    </source>
</reference>
<keyword evidence="1" id="KW-0812">Transmembrane</keyword>
<accession>A0A1H2S4B7</accession>
<feature type="transmembrane region" description="Helical" evidence="1">
    <location>
        <begin position="105"/>
        <end position="124"/>
    </location>
</feature>
<evidence type="ECO:0000256" key="1">
    <source>
        <dbReference type="SAM" id="Phobius"/>
    </source>
</evidence>
<evidence type="ECO:0000313" key="2">
    <source>
        <dbReference type="EMBL" id="SDW25809.1"/>
    </source>
</evidence>
<dbReference type="PIRSF" id="PIRSF037259">
    <property type="entry name" value="EcsB_ABC"/>
    <property type="match status" value="1"/>
</dbReference>
<feature type="transmembrane region" description="Helical" evidence="1">
    <location>
        <begin position="185"/>
        <end position="202"/>
    </location>
</feature>
<feature type="transmembrane region" description="Helical" evidence="1">
    <location>
        <begin position="304"/>
        <end position="323"/>
    </location>
</feature>
<dbReference type="Pfam" id="PF05975">
    <property type="entry name" value="EcsB"/>
    <property type="match status" value="1"/>
</dbReference>
<feature type="transmembrane region" description="Helical" evidence="1">
    <location>
        <begin position="20"/>
        <end position="42"/>
    </location>
</feature>
<dbReference type="RefSeq" id="WP_091735684.1">
    <property type="nucleotide sequence ID" value="NZ_FNNQ01000002.1"/>
</dbReference>